<dbReference type="PANTHER" id="PTHR30158">
    <property type="entry name" value="ACRA/E-RELATED COMPONENT OF DRUG EFFLUX TRANSPORTER"/>
    <property type="match status" value="1"/>
</dbReference>
<dbReference type="Pfam" id="PF25967">
    <property type="entry name" value="RND-MFP_C"/>
    <property type="match status" value="1"/>
</dbReference>
<dbReference type="NCBIfam" id="TIGR01730">
    <property type="entry name" value="RND_mfp"/>
    <property type="match status" value="1"/>
</dbReference>
<dbReference type="InterPro" id="IPR058627">
    <property type="entry name" value="MdtA-like_C"/>
</dbReference>
<dbReference type="Pfam" id="PF25944">
    <property type="entry name" value="Beta-barrel_RND"/>
    <property type="match status" value="1"/>
</dbReference>
<dbReference type="Proteomes" id="UP001474120">
    <property type="component" value="Unassembled WGS sequence"/>
</dbReference>
<evidence type="ECO:0000259" key="4">
    <source>
        <dbReference type="Pfam" id="PF25917"/>
    </source>
</evidence>
<feature type="domain" description="Multidrug resistance protein MdtA-like C-terminal permuted SH3" evidence="6">
    <location>
        <begin position="300"/>
        <end position="361"/>
    </location>
</feature>
<dbReference type="EMBL" id="JBCDNA010000001">
    <property type="protein sequence ID" value="MEL4454303.1"/>
    <property type="molecule type" value="Genomic_DNA"/>
</dbReference>
<dbReference type="InterPro" id="IPR058624">
    <property type="entry name" value="MdtA-like_HH"/>
</dbReference>
<comment type="caution">
    <text evidence="7">The sequence shown here is derived from an EMBL/GenBank/DDBJ whole genome shotgun (WGS) entry which is preliminary data.</text>
</comment>
<evidence type="ECO:0000256" key="2">
    <source>
        <dbReference type="ARBA" id="ARBA00009477"/>
    </source>
</evidence>
<dbReference type="InterPro" id="IPR058625">
    <property type="entry name" value="MdtA-like_BSH"/>
</dbReference>
<feature type="domain" description="Multidrug resistance protein MdtA-like alpha-helical hairpin" evidence="3">
    <location>
        <begin position="101"/>
        <end position="166"/>
    </location>
</feature>
<accession>A0ABU9KWT8</accession>
<evidence type="ECO:0000313" key="8">
    <source>
        <dbReference type="Proteomes" id="UP001474120"/>
    </source>
</evidence>
<feature type="domain" description="Multidrug resistance protein MdtA-like beta-barrel" evidence="5">
    <location>
        <begin position="205"/>
        <end position="294"/>
    </location>
</feature>
<evidence type="ECO:0000256" key="1">
    <source>
        <dbReference type="ARBA" id="ARBA00004196"/>
    </source>
</evidence>
<dbReference type="Pfam" id="PF25876">
    <property type="entry name" value="HH_MFP_RND"/>
    <property type="match status" value="1"/>
</dbReference>
<organism evidence="7 8">
    <name type="scientific">Lutimonas vermicola</name>
    <dbReference type="NCBI Taxonomy" id="414288"/>
    <lineage>
        <taxon>Bacteria</taxon>
        <taxon>Pseudomonadati</taxon>
        <taxon>Bacteroidota</taxon>
        <taxon>Flavobacteriia</taxon>
        <taxon>Flavobacteriales</taxon>
        <taxon>Flavobacteriaceae</taxon>
        <taxon>Lutimonas</taxon>
    </lineage>
</organism>
<dbReference type="Pfam" id="PF25917">
    <property type="entry name" value="BSH_RND"/>
    <property type="match status" value="1"/>
</dbReference>
<dbReference type="Gene3D" id="2.40.50.100">
    <property type="match status" value="1"/>
</dbReference>
<evidence type="ECO:0000259" key="6">
    <source>
        <dbReference type="Pfam" id="PF25967"/>
    </source>
</evidence>
<protein>
    <submittedName>
        <fullName evidence="7">Efflux RND transporter periplasmic adaptor subunit</fullName>
    </submittedName>
</protein>
<evidence type="ECO:0000259" key="3">
    <source>
        <dbReference type="Pfam" id="PF25876"/>
    </source>
</evidence>
<dbReference type="InterPro" id="IPR058626">
    <property type="entry name" value="MdtA-like_b-barrel"/>
</dbReference>
<dbReference type="RefSeq" id="WP_342157813.1">
    <property type="nucleotide sequence ID" value="NZ_JBCDNA010000001.1"/>
</dbReference>
<gene>
    <name evidence="7" type="ORF">AABB81_00235</name>
</gene>
<dbReference type="Gene3D" id="1.10.287.470">
    <property type="entry name" value="Helix hairpin bin"/>
    <property type="match status" value="1"/>
</dbReference>
<name>A0ABU9KWT8_9FLAO</name>
<dbReference type="InterPro" id="IPR006143">
    <property type="entry name" value="RND_pump_MFP"/>
</dbReference>
<dbReference type="PROSITE" id="PS51257">
    <property type="entry name" value="PROKAR_LIPOPROTEIN"/>
    <property type="match status" value="1"/>
</dbReference>
<evidence type="ECO:0000259" key="5">
    <source>
        <dbReference type="Pfam" id="PF25944"/>
    </source>
</evidence>
<proteinExistence type="inferred from homology"/>
<dbReference type="Gene3D" id="2.40.420.20">
    <property type="match status" value="1"/>
</dbReference>
<evidence type="ECO:0000313" key="7">
    <source>
        <dbReference type="EMBL" id="MEL4454303.1"/>
    </source>
</evidence>
<sequence length="383" mass="42820">MKKIYLLFIVFFLIILSCDKNKQAKVVLPQPFQVYEIKTKTVPIYDEFVGQVYGEKDIPIRARVVGFLEGIHFLEGQGVKKGQLLYSIDPDPLQEEVAAQKSMVAQAQTVLVQAESDLKRIEPLAEMSAVSEQELDMATSKRDAAISGLEAAKANLNIAKINLGYAKMYAPIEGIIGKTLAREGEFVGKDPNPVILNTVSQLRSVRVQFFLSENDYLRIAREYTLRTKNKMETKSDSIDLQLILADGSVYPHKGKMDFIDRNVDASTGAILLQASFPNPDRLIRPGQFARVKAKIREAKDAVLIPQKCARELQGQYSVFLVNAENKLEARQIAVGEKIGEFFIIKEGLQSGDKIILEGVQKARSDMEIIPELTEFVSQQKPQV</sequence>
<comment type="similarity">
    <text evidence="2">Belongs to the membrane fusion protein (MFP) (TC 8.A.1) family.</text>
</comment>
<dbReference type="Gene3D" id="2.40.30.170">
    <property type="match status" value="1"/>
</dbReference>
<comment type="subcellular location">
    <subcellularLocation>
        <location evidence="1">Cell envelope</location>
    </subcellularLocation>
</comment>
<feature type="domain" description="Multidrug resistance protein MdtA-like barrel-sandwich hybrid" evidence="4">
    <location>
        <begin position="59"/>
        <end position="188"/>
    </location>
</feature>
<dbReference type="SUPFAM" id="SSF111369">
    <property type="entry name" value="HlyD-like secretion proteins"/>
    <property type="match status" value="1"/>
</dbReference>
<keyword evidence="8" id="KW-1185">Reference proteome</keyword>
<reference evidence="7 8" key="1">
    <citation type="submission" date="2024-04" db="EMBL/GenBank/DDBJ databases">
        <title>whole genome sequencing of Lutimonas vermicola strain IMCC1616.</title>
        <authorList>
            <person name="Bae S.S."/>
        </authorList>
    </citation>
    <scope>NUCLEOTIDE SEQUENCE [LARGE SCALE GENOMIC DNA]</scope>
    <source>
        <strain evidence="7 8">IMCC1616</strain>
    </source>
</reference>